<comment type="caution">
    <text evidence="3">The sequence shown here is derived from an EMBL/GenBank/DDBJ whole genome shotgun (WGS) entry which is preliminary data.</text>
</comment>
<feature type="region of interest" description="Disordered" evidence="2">
    <location>
        <begin position="240"/>
        <end position="302"/>
    </location>
</feature>
<feature type="compositionally biased region" description="Basic and acidic residues" evidence="2">
    <location>
        <begin position="262"/>
        <end position="277"/>
    </location>
</feature>
<proteinExistence type="predicted"/>
<dbReference type="Proteomes" id="UP000320475">
    <property type="component" value="Unassembled WGS sequence"/>
</dbReference>
<dbReference type="AlphaFoldDB" id="A0A507D3G4"/>
<feature type="region of interest" description="Disordered" evidence="2">
    <location>
        <begin position="95"/>
        <end position="122"/>
    </location>
</feature>
<accession>A0A507D3G4</accession>
<evidence type="ECO:0000256" key="1">
    <source>
        <dbReference type="SAM" id="Coils"/>
    </source>
</evidence>
<feature type="compositionally biased region" description="Acidic residues" evidence="2">
    <location>
        <begin position="248"/>
        <end position="261"/>
    </location>
</feature>
<evidence type="ECO:0000313" key="4">
    <source>
        <dbReference type="Proteomes" id="UP000320475"/>
    </source>
</evidence>
<keyword evidence="1" id="KW-0175">Coiled coil</keyword>
<name>A0A507D3G4_9FUNG</name>
<dbReference type="OrthoDB" id="2130198at2759"/>
<feature type="compositionally biased region" description="Low complexity" evidence="2">
    <location>
        <begin position="103"/>
        <end position="117"/>
    </location>
</feature>
<protein>
    <submittedName>
        <fullName evidence="3">Uncharacterized protein</fullName>
    </submittedName>
</protein>
<evidence type="ECO:0000256" key="2">
    <source>
        <dbReference type="SAM" id="MobiDB-lite"/>
    </source>
</evidence>
<sequence>MADQYATVAQLDALKIEVRVLQTTVSQLQQDVDGIKQTLVEMQRQIDRIPYIVTQAVTIAIQSHPSNPKQEKMQNKYQPGTFCIATLAIPQRVSTAAYSEKGSQSSTSTNSNTQHTTRPPRSRISYIEQRFPAERDSYIYQLHFTTSFSNQLISTQFYDHPEKQDEFLPIGDTPKHNDHEPLRIGWDRNPAYLSLVPGEQLVAADIMYQPRRAEHKVTLAIDERLRLTMLIAKRRIVIEPHTTGGGDDTNDGDDTNSDDGDDKGHKPTLDENEKDTSIEPASKKPLSYAAATNKGKSNGLDDAKTRRVRRWLGYVNDMEEKDNASLAGFVDDDEDDNESTISLSPDQRAAYQYAMDHPLIDRLPRVIFSSLDDADPSTLARDEVDPSAEFLKEVAMLKSMDVNHHHRLF</sequence>
<feature type="coiled-coil region" evidence="1">
    <location>
        <begin position="11"/>
        <end position="45"/>
    </location>
</feature>
<dbReference type="EMBL" id="QEAM01000120">
    <property type="protein sequence ID" value="TPX45974.1"/>
    <property type="molecule type" value="Genomic_DNA"/>
</dbReference>
<gene>
    <name evidence="3" type="ORF">SeLEV6574_g03513</name>
</gene>
<dbReference type="VEuPathDB" id="FungiDB:SeMB42_g03727"/>
<dbReference type="VEuPathDB" id="FungiDB:SeMB42_g03726"/>
<reference evidence="3 4" key="1">
    <citation type="journal article" date="2019" name="Sci. Rep.">
        <title>Comparative genomics of chytrid fungi reveal insights into the obligate biotrophic and pathogenic lifestyle of Synchytrium endobioticum.</title>
        <authorList>
            <person name="van de Vossenberg B.T.L.H."/>
            <person name="Warris S."/>
            <person name="Nguyen H.D.T."/>
            <person name="van Gent-Pelzer M.P.E."/>
            <person name="Joly D.L."/>
            <person name="van de Geest H.C."/>
            <person name="Bonants P.J.M."/>
            <person name="Smith D.S."/>
            <person name="Levesque C.A."/>
            <person name="van der Lee T.A.J."/>
        </authorList>
    </citation>
    <scope>NUCLEOTIDE SEQUENCE [LARGE SCALE GENOMIC DNA]</scope>
    <source>
        <strain evidence="3 4">LEV6574</strain>
    </source>
</reference>
<evidence type="ECO:0000313" key="3">
    <source>
        <dbReference type="EMBL" id="TPX45974.1"/>
    </source>
</evidence>
<organism evidence="3 4">
    <name type="scientific">Synchytrium endobioticum</name>
    <dbReference type="NCBI Taxonomy" id="286115"/>
    <lineage>
        <taxon>Eukaryota</taxon>
        <taxon>Fungi</taxon>
        <taxon>Fungi incertae sedis</taxon>
        <taxon>Chytridiomycota</taxon>
        <taxon>Chytridiomycota incertae sedis</taxon>
        <taxon>Chytridiomycetes</taxon>
        <taxon>Synchytriales</taxon>
        <taxon>Synchytriaceae</taxon>
        <taxon>Synchytrium</taxon>
    </lineage>
</organism>